<evidence type="ECO:0000313" key="2">
    <source>
        <dbReference type="Proteomes" id="UP000799118"/>
    </source>
</evidence>
<evidence type="ECO:0008006" key="3">
    <source>
        <dbReference type="Google" id="ProtNLM"/>
    </source>
</evidence>
<keyword evidence="2" id="KW-1185">Reference proteome</keyword>
<organism evidence="1 2">
    <name type="scientific">Gymnopus androsaceus JB14</name>
    <dbReference type="NCBI Taxonomy" id="1447944"/>
    <lineage>
        <taxon>Eukaryota</taxon>
        <taxon>Fungi</taxon>
        <taxon>Dikarya</taxon>
        <taxon>Basidiomycota</taxon>
        <taxon>Agaricomycotina</taxon>
        <taxon>Agaricomycetes</taxon>
        <taxon>Agaricomycetidae</taxon>
        <taxon>Agaricales</taxon>
        <taxon>Marasmiineae</taxon>
        <taxon>Omphalotaceae</taxon>
        <taxon>Gymnopus</taxon>
    </lineage>
</organism>
<protein>
    <recommendedName>
        <fullName evidence="3">BTB domain-containing protein</fullName>
    </recommendedName>
</protein>
<name>A0A6A4GDP8_9AGAR</name>
<sequence>MSSENIQNSADAQESVLCFPMPTTSEIVPLPESSTVLHLLFQFINYHDRHPSTEHLNYDSLMLLLDAAQRYGVVWCIRECRAMLSLPRKDYKFQSFLDINGRRTLQYAASHGYRELVCKLAPGMIDTPLSELIGVLPLDFLPAMGTGSFSDIRYTEQWARVARDAYDLPQPQNETVRQHHDTCTRWRRYVDECRWKFRNSPSKLKGSEVEKTFQLHFAPNCDICRDEGIRWCHKVKTAVRAIEPFSFSDGTSSIATQTIQNSSVNRDIPQVPDSDIIIRSSDRVLFHLNKALLEKSSDAFPPAETPTNGEVISLPEPSSVLEVLFQFVDHNRHYPLIEDLDYDSLMLLVEAAEKYAISSCIYECRRTFIRPREDSMYKSFLELHPKPILQYAASHNYRELIPKLAPIMIDTPTTELLDVLTPEIFGPWSFYREQWLTVALNSFDFPATQTCTWWREYVEGCRQNIRKLSNLKLEELNNTFRVRALREQDCTICGYEGWQWYESVKNAVGHIRPLSYTFRPSA</sequence>
<proteinExistence type="predicted"/>
<evidence type="ECO:0000313" key="1">
    <source>
        <dbReference type="EMBL" id="KAE9383577.1"/>
    </source>
</evidence>
<dbReference type="OrthoDB" id="3184970at2759"/>
<dbReference type="Proteomes" id="UP000799118">
    <property type="component" value="Unassembled WGS sequence"/>
</dbReference>
<accession>A0A6A4GDP8</accession>
<reference evidence="1" key="1">
    <citation type="journal article" date="2019" name="Environ. Microbiol.">
        <title>Fungal ecological strategies reflected in gene transcription - a case study of two litter decomposers.</title>
        <authorList>
            <person name="Barbi F."/>
            <person name="Kohler A."/>
            <person name="Barry K."/>
            <person name="Baskaran P."/>
            <person name="Daum C."/>
            <person name="Fauchery L."/>
            <person name="Ihrmark K."/>
            <person name="Kuo A."/>
            <person name="LaButti K."/>
            <person name="Lipzen A."/>
            <person name="Morin E."/>
            <person name="Grigoriev I.V."/>
            <person name="Henrissat B."/>
            <person name="Lindahl B."/>
            <person name="Martin F."/>
        </authorList>
    </citation>
    <scope>NUCLEOTIDE SEQUENCE</scope>
    <source>
        <strain evidence="1">JB14</strain>
    </source>
</reference>
<gene>
    <name evidence="1" type="ORF">BT96DRAFT_929703</name>
</gene>
<dbReference type="AlphaFoldDB" id="A0A6A4GDP8"/>
<dbReference type="EMBL" id="ML770400">
    <property type="protein sequence ID" value="KAE9383577.1"/>
    <property type="molecule type" value="Genomic_DNA"/>
</dbReference>